<accession>A0A974D3U4</accession>
<dbReference type="Proteomes" id="UP000694892">
    <property type="component" value="Chromosome 4L"/>
</dbReference>
<proteinExistence type="predicted"/>
<keyword evidence="1" id="KW-1133">Transmembrane helix</keyword>
<keyword evidence="1" id="KW-0472">Membrane</keyword>
<protein>
    <submittedName>
        <fullName evidence="2">Uncharacterized protein</fullName>
    </submittedName>
</protein>
<reference evidence="3" key="1">
    <citation type="journal article" date="2016" name="Nature">
        <title>Genome evolution in the allotetraploid frog Xenopus laevis.</title>
        <authorList>
            <person name="Session A.M."/>
            <person name="Uno Y."/>
            <person name="Kwon T."/>
            <person name="Chapman J.A."/>
            <person name="Toyoda A."/>
            <person name="Takahashi S."/>
            <person name="Fukui A."/>
            <person name="Hikosaka A."/>
            <person name="Suzuki A."/>
            <person name="Kondo M."/>
            <person name="van Heeringen S.J."/>
            <person name="Quigley I."/>
            <person name="Heinz S."/>
            <person name="Ogino H."/>
            <person name="Ochi H."/>
            <person name="Hellsten U."/>
            <person name="Lyons J.B."/>
            <person name="Simakov O."/>
            <person name="Putnam N."/>
            <person name="Stites J."/>
            <person name="Kuroki Y."/>
            <person name="Tanaka T."/>
            <person name="Michiue T."/>
            <person name="Watanabe M."/>
            <person name="Bogdanovic O."/>
            <person name="Lister R."/>
            <person name="Georgiou G."/>
            <person name="Paranjpe S.S."/>
            <person name="van Kruijsbergen I."/>
            <person name="Shu S."/>
            <person name="Carlson J."/>
            <person name="Kinoshita T."/>
            <person name="Ohta Y."/>
            <person name="Mawaribuchi S."/>
            <person name="Jenkins J."/>
            <person name="Grimwood J."/>
            <person name="Schmutz J."/>
            <person name="Mitros T."/>
            <person name="Mozaffari S.V."/>
            <person name="Suzuki Y."/>
            <person name="Haramoto Y."/>
            <person name="Yamamoto T.S."/>
            <person name="Takagi C."/>
            <person name="Heald R."/>
            <person name="Miller K."/>
            <person name="Haudenschild C."/>
            <person name="Kitzman J."/>
            <person name="Nakayama T."/>
            <person name="Izutsu Y."/>
            <person name="Robert J."/>
            <person name="Fortriede J."/>
            <person name="Burns K."/>
            <person name="Lotay V."/>
            <person name="Karimi K."/>
            <person name="Yasuoka Y."/>
            <person name="Dichmann D.S."/>
            <person name="Flajnik M.F."/>
            <person name="Houston D.W."/>
            <person name="Shendure J."/>
            <person name="DuPasquier L."/>
            <person name="Vize P.D."/>
            <person name="Zorn A.M."/>
            <person name="Ito M."/>
            <person name="Marcotte E.M."/>
            <person name="Wallingford J.B."/>
            <person name="Ito Y."/>
            <person name="Asashima M."/>
            <person name="Ueno N."/>
            <person name="Matsuda Y."/>
            <person name="Veenstra G.J."/>
            <person name="Fujiyama A."/>
            <person name="Harland R.M."/>
            <person name="Taira M."/>
            <person name="Rokhsar D.S."/>
        </authorList>
    </citation>
    <scope>NUCLEOTIDE SEQUENCE [LARGE SCALE GENOMIC DNA]</scope>
    <source>
        <strain evidence="3">J</strain>
    </source>
</reference>
<gene>
    <name evidence="2" type="ORF">XELAEV_18021971mg</name>
</gene>
<evidence type="ECO:0000313" key="3">
    <source>
        <dbReference type="Proteomes" id="UP000694892"/>
    </source>
</evidence>
<sequence length="90" mass="10472">MQTFWQSRLSPHCSLFGNVMAVRPLIQSPHTLLMSCDFCHFHMSSKVKCRHLILTFPFPCTNLFFLTCSFSFIFIPLLVSFIPPLPLLMY</sequence>
<dbReference type="EMBL" id="CM004472">
    <property type="protein sequence ID" value="OCT83832.1"/>
    <property type="molecule type" value="Genomic_DNA"/>
</dbReference>
<dbReference type="AlphaFoldDB" id="A0A974D3U4"/>
<keyword evidence="1" id="KW-0812">Transmembrane</keyword>
<evidence type="ECO:0000256" key="1">
    <source>
        <dbReference type="SAM" id="Phobius"/>
    </source>
</evidence>
<name>A0A974D3U4_XENLA</name>
<organism evidence="2 3">
    <name type="scientific">Xenopus laevis</name>
    <name type="common">African clawed frog</name>
    <dbReference type="NCBI Taxonomy" id="8355"/>
    <lineage>
        <taxon>Eukaryota</taxon>
        <taxon>Metazoa</taxon>
        <taxon>Chordata</taxon>
        <taxon>Craniata</taxon>
        <taxon>Vertebrata</taxon>
        <taxon>Euteleostomi</taxon>
        <taxon>Amphibia</taxon>
        <taxon>Batrachia</taxon>
        <taxon>Anura</taxon>
        <taxon>Pipoidea</taxon>
        <taxon>Pipidae</taxon>
        <taxon>Xenopodinae</taxon>
        <taxon>Xenopus</taxon>
        <taxon>Xenopus</taxon>
    </lineage>
</organism>
<feature type="transmembrane region" description="Helical" evidence="1">
    <location>
        <begin position="52"/>
        <end position="82"/>
    </location>
</feature>
<evidence type="ECO:0000313" key="2">
    <source>
        <dbReference type="EMBL" id="OCT83832.1"/>
    </source>
</evidence>